<evidence type="ECO:0000313" key="2">
    <source>
        <dbReference type="EMBL" id="MPC94516.1"/>
    </source>
</evidence>
<dbReference type="Proteomes" id="UP000324222">
    <property type="component" value="Unassembled WGS sequence"/>
</dbReference>
<dbReference type="AlphaFoldDB" id="A0A5B7JJR6"/>
<sequence>MPPAALGPGPSSHAHARCSASPASPSPNPTLSYPLIYNHEGFQSPAFLYPPDMISSVEEGAFISLSISTCN</sequence>
<dbReference type="EMBL" id="VSRR010098889">
    <property type="protein sequence ID" value="MPC94516.1"/>
    <property type="molecule type" value="Genomic_DNA"/>
</dbReference>
<comment type="caution">
    <text evidence="2">The sequence shown here is derived from an EMBL/GenBank/DDBJ whole genome shotgun (WGS) entry which is preliminary data.</text>
</comment>
<protein>
    <submittedName>
        <fullName evidence="2">Uncharacterized protein</fullName>
    </submittedName>
</protein>
<gene>
    <name evidence="2" type="ORF">E2C01_089689</name>
</gene>
<feature type="region of interest" description="Disordered" evidence="1">
    <location>
        <begin position="1"/>
        <end position="27"/>
    </location>
</feature>
<organism evidence="2 3">
    <name type="scientific">Portunus trituberculatus</name>
    <name type="common">Swimming crab</name>
    <name type="synonym">Neptunus trituberculatus</name>
    <dbReference type="NCBI Taxonomy" id="210409"/>
    <lineage>
        <taxon>Eukaryota</taxon>
        <taxon>Metazoa</taxon>
        <taxon>Ecdysozoa</taxon>
        <taxon>Arthropoda</taxon>
        <taxon>Crustacea</taxon>
        <taxon>Multicrustacea</taxon>
        <taxon>Malacostraca</taxon>
        <taxon>Eumalacostraca</taxon>
        <taxon>Eucarida</taxon>
        <taxon>Decapoda</taxon>
        <taxon>Pleocyemata</taxon>
        <taxon>Brachyura</taxon>
        <taxon>Eubrachyura</taxon>
        <taxon>Portunoidea</taxon>
        <taxon>Portunidae</taxon>
        <taxon>Portuninae</taxon>
        <taxon>Portunus</taxon>
    </lineage>
</organism>
<evidence type="ECO:0000313" key="3">
    <source>
        <dbReference type="Proteomes" id="UP000324222"/>
    </source>
</evidence>
<reference evidence="2 3" key="1">
    <citation type="submission" date="2019-05" db="EMBL/GenBank/DDBJ databases">
        <title>Another draft genome of Portunus trituberculatus and its Hox gene families provides insights of decapod evolution.</title>
        <authorList>
            <person name="Jeong J.-H."/>
            <person name="Song I."/>
            <person name="Kim S."/>
            <person name="Choi T."/>
            <person name="Kim D."/>
            <person name="Ryu S."/>
            <person name="Kim W."/>
        </authorList>
    </citation>
    <scope>NUCLEOTIDE SEQUENCE [LARGE SCALE GENOMIC DNA]</scope>
    <source>
        <tissue evidence="2">Muscle</tissue>
    </source>
</reference>
<proteinExistence type="predicted"/>
<accession>A0A5B7JJR6</accession>
<name>A0A5B7JJR6_PORTR</name>
<evidence type="ECO:0000256" key="1">
    <source>
        <dbReference type="SAM" id="MobiDB-lite"/>
    </source>
</evidence>
<keyword evidence="3" id="KW-1185">Reference proteome</keyword>
<feature type="compositionally biased region" description="Low complexity" evidence="1">
    <location>
        <begin position="10"/>
        <end position="23"/>
    </location>
</feature>